<keyword evidence="4" id="KW-0677">Repeat</keyword>
<dbReference type="Pfam" id="PF00092">
    <property type="entry name" value="VWA"/>
    <property type="match status" value="2"/>
</dbReference>
<dbReference type="PROSITE" id="PS50234">
    <property type="entry name" value="VWFA"/>
    <property type="match status" value="2"/>
</dbReference>
<dbReference type="PRINTS" id="PR00453">
    <property type="entry name" value="VWFADOMAIN"/>
</dbReference>
<evidence type="ECO:0000256" key="3">
    <source>
        <dbReference type="ARBA" id="ARBA00022729"/>
    </source>
</evidence>
<sequence>MAQTCAVLAAGLDCKKTERADIIFLVDGSTSINETEFQSMQKFMMSVVNKSMVGKNLTNFGVILYSNEPKSVFSLNAYDSKQKVLQFFSAEHGGRKAFKVPQILMVITDGDATDYRDLKPSSDALRAKGVTVFSIGVKDAVREQLNTMAGGDTSKVFYVDDFKALETLYKNISSNVVWPNKLNFCENEKADLVFLLDQSSSIDPDEHTIMKDFIAELAKSFEIDEQLVHIGLAQFSDEPRHEFYLNQYSEKEGLMERIKKLEYKGGNTNIGKALDFIKDYFQPSRGGRSWVPKKLVVLTDGNSHDDVEDAADHIRDLGVEVFAIGVGDIHNLVLLQITGTPEKLFTVQNFKGLATIKEKVVNAFCPPPSQPPGELKSVTWLSVFLFFPQYSFVSMTAKGENLFFIFFFLMALCLCRNNT</sequence>
<dbReference type="FunFam" id="3.40.50.410:FF:000004">
    <property type="entry name" value="collagen alpha-6(VI) chain"/>
    <property type="match status" value="1"/>
</dbReference>
<reference evidence="8" key="2">
    <citation type="submission" date="2025-09" db="UniProtKB">
        <authorList>
            <consortium name="Ensembl"/>
        </authorList>
    </citation>
    <scope>IDENTIFICATION</scope>
</reference>
<dbReference type="PANTHER" id="PTHR24020:SF84">
    <property type="entry name" value="VWFA DOMAIN-CONTAINING PROTEIN"/>
    <property type="match status" value="1"/>
</dbReference>
<evidence type="ECO:0000259" key="7">
    <source>
        <dbReference type="PROSITE" id="PS50234"/>
    </source>
</evidence>
<dbReference type="CDD" id="cd01472">
    <property type="entry name" value="vWA_collagen"/>
    <property type="match status" value="1"/>
</dbReference>
<dbReference type="InterPro" id="IPR036465">
    <property type="entry name" value="vWFA_dom_sf"/>
</dbReference>
<protein>
    <recommendedName>
        <fullName evidence="7">VWFA domain-containing protein</fullName>
    </recommendedName>
</protein>
<keyword evidence="6" id="KW-0472">Membrane</keyword>
<feature type="domain" description="VWFA" evidence="7">
    <location>
        <begin position="21"/>
        <end position="172"/>
    </location>
</feature>
<feature type="domain" description="VWFA" evidence="7">
    <location>
        <begin position="191"/>
        <end position="360"/>
    </location>
</feature>
<feature type="transmembrane region" description="Helical" evidence="6">
    <location>
        <begin position="401"/>
        <end position="417"/>
    </location>
</feature>
<evidence type="ECO:0000256" key="6">
    <source>
        <dbReference type="SAM" id="Phobius"/>
    </source>
</evidence>
<dbReference type="SMART" id="SM00327">
    <property type="entry name" value="VWA"/>
    <property type="match status" value="2"/>
</dbReference>
<proteinExistence type="predicted"/>
<dbReference type="Proteomes" id="UP000261600">
    <property type="component" value="Unplaced"/>
</dbReference>
<evidence type="ECO:0000256" key="4">
    <source>
        <dbReference type="ARBA" id="ARBA00022737"/>
    </source>
</evidence>
<accession>A0A3Q3Q7B3</accession>
<dbReference type="InterPro" id="IPR050525">
    <property type="entry name" value="ECM_Assembly_Org"/>
</dbReference>
<keyword evidence="9" id="KW-1185">Reference proteome</keyword>
<dbReference type="SUPFAM" id="SSF53300">
    <property type="entry name" value="vWA-like"/>
    <property type="match status" value="2"/>
</dbReference>
<keyword evidence="6" id="KW-1133">Transmembrane helix</keyword>
<keyword evidence="5" id="KW-0325">Glycoprotein</keyword>
<evidence type="ECO:0000313" key="8">
    <source>
        <dbReference type="Ensembl" id="ENSMALP00000006080.1"/>
    </source>
</evidence>
<keyword evidence="6" id="KW-0812">Transmembrane</keyword>
<dbReference type="AlphaFoldDB" id="A0A3Q3Q7B3"/>
<organism evidence="8 9">
    <name type="scientific">Monopterus albus</name>
    <name type="common">Swamp eel</name>
    <dbReference type="NCBI Taxonomy" id="43700"/>
    <lineage>
        <taxon>Eukaryota</taxon>
        <taxon>Metazoa</taxon>
        <taxon>Chordata</taxon>
        <taxon>Craniata</taxon>
        <taxon>Vertebrata</taxon>
        <taxon>Euteleostomi</taxon>
        <taxon>Actinopterygii</taxon>
        <taxon>Neopterygii</taxon>
        <taxon>Teleostei</taxon>
        <taxon>Neoteleostei</taxon>
        <taxon>Acanthomorphata</taxon>
        <taxon>Anabantaria</taxon>
        <taxon>Synbranchiformes</taxon>
        <taxon>Synbranchidae</taxon>
        <taxon>Monopterus</taxon>
    </lineage>
</organism>
<dbReference type="GO" id="GO:0005576">
    <property type="term" value="C:extracellular region"/>
    <property type="evidence" value="ECO:0007669"/>
    <property type="project" value="UniProtKB-SubCell"/>
</dbReference>
<evidence type="ECO:0000256" key="2">
    <source>
        <dbReference type="ARBA" id="ARBA00022525"/>
    </source>
</evidence>
<name>A0A3Q3Q7B3_MONAL</name>
<keyword evidence="2" id="KW-0964">Secreted</keyword>
<dbReference type="Ensembl" id="ENSMALT00000006213.1">
    <property type="protein sequence ID" value="ENSMALP00000006080.1"/>
    <property type="gene ID" value="ENSMALG00000004309.1"/>
</dbReference>
<reference evidence="8" key="1">
    <citation type="submission" date="2025-08" db="UniProtKB">
        <authorList>
            <consortium name="Ensembl"/>
        </authorList>
    </citation>
    <scope>IDENTIFICATION</scope>
</reference>
<evidence type="ECO:0000256" key="1">
    <source>
        <dbReference type="ARBA" id="ARBA00004613"/>
    </source>
</evidence>
<evidence type="ECO:0000313" key="9">
    <source>
        <dbReference type="Proteomes" id="UP000261600"/>
    </source>
</evidence>
<dbReference type="InterPro" id="IPR002035">
    <property type="entry name" value="VWF_A"/>
</dbReference>
<dbReference type="PANTHER" id="PTHR24020">
    <property type="entry name" value="COLLAGEN ALPHA"/>
    <property type="match status" value="1"/>
</dbReference>
<dbReference type="Gene3D" id="3.40.50.410">
    <property type="entry name" value="von Willebrand factor, type A domain"/>
    <property type="match status" value="3"/>
</dbReference>
<evidence type="ECO:0000256" key="5">
    <source>
        <dbReference type="ARBA" id="ARBA00023180"/>
    </source>
</evidence>
<comment type="subcellular location">
    <subcellularLocation>
        <location evidence="1">Secreted</location>
    </subcellularLocation>
</comment>
<keyword evidence="3" id="KW-0732">Signal</keyword>
<dbReference type="CDD" id="cd01450">
    <property type="entry name" value="vWFA_subfamily_ECM"/>
    <property type="match status" value="1"/>
</dbReference>